<protein>
    <submittedName>
        <fullName evidence="2">Uncharacterized protein</fullName>
    </submittedName>
</protein>
<feature type="region of interest" description="Disordered" evidence="1">
    <location>
        <begin position="1"/>
        <end position="26"/>
    </location>
</feature>
<evidence type="ECO:0000313" key="2">
    <source>
        <dbReference type="EMBL" id="TEA15563.1"/>
    </source>
</evidence>
<organism evidence="2 3">
    <name type="scientific">Colletotrichum sidae</name>
    <dbReference type="NCBI Taxonomy" id="1347389"/>
    <lineage>
        <taxon>Eukaryota</taxon>
        <taxon>Fungi</taxon>
        <taxon>Dikarya</taxon>
        <taxon>Ascomycota</taxon>
        <taxon>Pezizomycotina</taxon>
        <taxon>Sordariomycetes</taxon>
        <taxon>Hypocreomycetidae</taxon>
        <taxon>Glomerellales</taxon>
        <taxon>Glomerellaceae</taxon>
        <taxon>Colletotrichum</taxon>
        <taxon>Colletotrichum orbiculare species complex</taxon>
    </lineage>
</organism>
<reference evidence="2 3" key="1">
    <citation type="submission" date="2018-11" db="EMBL/GenBank/DDBJ databases">
        <title>Genome sequence and assembly of Colletotrichum sidae.</title>
        <authorList>
            <person name="Gan P."/>
            <person name="Shirasu K."/>
        </authorList>
    </citation>
    <scope>NUCLEOTIDE SEQUENCE [LARGE SCALE GENOMIC DNA]</scope>
    <source>
        <strain evidence="2 3">CBS 518.97</strain>
    </source>
</reference>
<name>A0A4R8TCR8_9PEZI</name>
<dbReference type="AlphaFoldDB" id="A0A4R8TCR8"/>
<evidence type="ECO:0000256" key="1">
    <source>
        <dbReference type="SAM" id="MobiDB-lite"/>
    </source>
</evidence>
<dbReference type="EMBL" id="QAPF01000132">
    <property type="protein sequence ID" value="TEA15563.1"/>
    <property type="molecule type" value="Genomic_DNA"/>
</dbReference>
<keyword evidence="3" id="KW-1185">Reference proteome</keyword>
<proteinExistence type="predicted"/>
<feature type="compositionally biased region" description="Basic and acidic residues" evidence="1">
    <location>
        <begin position="1"/>
        <end position="10"/>
    </location>
</feature>
<gene>
    <name evidence="2" type="ORF">C8034_v011259</name>
</gene>
<evidence type="ECO:0000313" key="3">
    <source>
        <dbReference type="Proteomes" id="UP000295604"/>
    </source>
</evidence>
<comment type="caution">
    <text evidence="2">The sequence shown here is derived from an EMBL/GenBank/DDBJ whole genome shotgun (WGS) entry which is preliminary data.</text>
</comment>
<dbReference type="Proteomes" id="UP000295604">
    <property type="component" value="Unassembled WGS sequence"/>
</dbReference>
<accession>A0A4R8TCR8</accession>
<sequence>MINAGEEKALRGGGARPRAVPRQPFERGVEKMRHVLSSTLLRARNRFVLATHERASCETTFFPSLGFSRCSETAVRHLRDFCKIHIRGHHHHHHHGVKHERAVQFSAAHLFSAS</sequence>